<organism evidence="2 3">
    <name type="scientific">Galerina marginata (strain CBS 339.88)</name>
    <dbReference type="NCBI Taxonomy" id="685588"/>
    <lineage>
        <taxon>Eukaryota</taxon>
        <taxon>Fungi</taxon>
        <taxon>Dikarya</taxon>
        <taxon>Basidiomycota</taxon>
        <taxon>Agaricomycotina</taxon>
        <taxon>Agaricomycetes</taxon>
        <taxon>Agaricomycetidae</taxon>
        <taxon>Agaricales</taxon>
        <taxon>Agaricineae</taxon>
        <taxon>Strophariaceae</taxon>
        <taxon>Galerina</taxon>
    </lineage>
</organism>
<name>A0A067TMT0_GALM3</name>
<dbReference type="Gene3D" id="2.30.60.10">
    <property type="entry name" value="Cyanovirin-N"/>
    <property type="match status" value="2"/>
</dbReference>
<keyword evidence="3" id="KW-1185">Reference proteome</keyword>
<feature type="non-terminal residue" evidence="2">
    <location>
        <position position="1"/>
    </location>
</feature>
<dbReference type="InterPro" id="IPR011058">
    <property type="entry name" value="Cyanovirin-N"/>
</dbReference>
<accession>A0A067TMT0</accession>
<dbReference type="HOGENOM" id="CLU_1543704_0_0_1"/>
<dbReference type="Proteomes" id="UP000027222">
    <property type="component" value="Unassembled WGS sequence"/>
</dbReference>
<gene>
    <name evidence="2" type="ORF">GALMADRAFT_60993</name>
</gene>
<reference evidence="3" key="1">
    <citation type="journal article" date="2014" name="Proc. Natl. Acad. Sci. U.S.A.">
        <title>Extensive sampling of basidiomycete genomes demonstrates inadequacy of the white-rot/brown-rot paradigm for wood decay fungi.</title>
        <authorList>
            <person name="Riley R."/>
            <person name="Salamov A.A."/>
            <person name="Brown D.W."/>
            <person name="Nagy L.G."/>
            <person name="Floudas D."/>
            <person name="Held B.W."/>
            <person name="Levasseur A."/>
            <person name="Lombard V."/>
            <person name="Morin E."/>
            <person name="Otillar R."/>
            <person name="Lindquist E.A."/>
            <person name="Sun H."/>
            <person name="LaButti K.M."/>
            <person name="Schmutz J."/>
            <person name="Jabbour D."/>
            <person name="Luo H."/>
            <person name="Baker S.E."/>
            <person name="Pisabarro A.G."/>
            <person name="Walton J.D."/>
            <person name="Blanchette R.A."/>
            <person name="Henrissat B."/>
            <person name="Martin F."/>
            <person name="Cullen D."/>
            <person name="Hibbett D.S."/>
            <person name="Grigoriev I.V."/>
        </authorList>
    </citation>
    <scope>NUCLEOTIDE SEQUENCE [LARGE SCALE GENOMIC DNA]</scope>
    <source>
        <strain evidence="3">CBS 339.88</strain>
    </source>
</reference>
<dbReference type="EMBL" id="KL142371">
    <property type="protein sequence ID" value="KDR81239.1"/>
    <property type="molecule type" value="Genomic_DNA"/>
</dbReference>
<sequence>SLSRDVYLEGSVLKASCLKDDGKTYVDSSLELGYQINTEDGDFYAESGYPNFPLNTKNISFDPTTAIITASIQKDDVLLSINGAVFSALVLGLRGHYEPAWVNLDHWLGNNDGTFQLGGTNFSKTASNIRVSRDTPDAIQLKATLTKDDGTAVDAVCNLNKFLINDTGSLAVKI</sequence>
<proteinExistence type="predicted"/>
<dbReference type="SUPFAM" id="SSF51322">
    <property type="entry name" value="Cyanovirin-N"/>
    <property type="match status" value="2"/>
</dbReference>
<feature type="domain" description="Cyanovirin-N" evidence="1">
    <location>
        <begin position="3"/>
        <end position="74"/>
    </location>
</feature>
<dbReference type="OrthoDB" id="2441380at2759"/>
<dbReference type="AlphaFoldDB" id="A0A067TMT0"/>
<evidence type="ECO:0000259" key="1">
    <source>
        <dbReference type="Pfam" id="PF08881"/>
    </source>
</evidence>
<protein>
    <recommendedName>
        <fullName evidence="1">Cyanovirin-N domain-containing protein</fullName>
    </recommendedName>
</protein>
<feature type="domain" description="Cyanovirin-N" evidence="1">
    <location>
        <begin position="84"/>
        <end position="170"/>
    </location>
</feature>
<dbReference type="PANTHER" id="PTHR42076:SF1">
    <property type="entry name" value="CYANOVIRIN-N DOMAIN-CONTAINING PROTEIN"/>
    <property type="match status" value="1"/>
</dbReference>
<evidence type="ECO:0000313" key="3">
    <source>
        <dbReference type="Proteomes" id="UP000027222"/>
    </source>
</evidence>
<evidence type="ECO:0000313" key="2">
    <source>
        <dbReference type="EMBL" id="KDR81239.1"/>
    </source>
</evidence>
<dbReference type="InterPro" id="IPR036673">
    <property type="entry name" value="Cyanovirin-N_sf"/>
</dbReference>
<dbReference type="PANTHER" id="PTHR42076">
    <property type="entry name" value="CYANOVIRIN-N HOMOLOG"/>
    <property type="match status" value="1"/>
</dbReference>
<dbReference type="Pfam" id="PF08881">
    <property type="entry name" value="CVNH"/>
    <property type="match status" value="2"/>
</dbReference>